<evidence type="ECO:0000259" key="2">
    <source>
        <dbReference type="Pfam" id="PF07883"/>
    </source>
</evidence>
<proteinExistence type="predicted"/>
<dbReference type="InterPro" id="IPR011051">
    <property type="entry name" value="RmlC_Cupin_sf"/>
</dbReference>
<sequence length="116" mass="12650">MPIFKEKNTMVAENRFGGNGSVVTTHVLDEELYNGQIKLYSMTTLKPGCSIGFHKHEGNTETYFILTGKGEYNDNGTITEVSANDSTFTADGESHGLANIGTEDLVFMALIVNNPK</sequence>
<dbReference type="SUPFAM" id="SSF51182">
    <property type="entry name" value="RmlC-like cupins"/>
    <property type="match status" value="1"/>
</dbReference>
<protein>
    <submittedName>
        <fullName evidence="3">Oxalate-binding protein</fullName>
    </submittedName>
</protein>
<dbReference type="EMBL" id="VSSQ01001011">
    <property type="protein sequence ID" value="MPM04125.1"/>
    <property type="molecule type" value="Genomic_DNA"/>
</dbReference>
<keyword evidence="1" id="KW-0479">Metal-binding</keyword>
<dbReference type="InterPro" id="IPR014710">
    <property type="entry name" value="RmlC-like_jellyroll"/>
</dbReference>
<comment type="caution">
    <text evidence="3">The sequence shown here is derived from an EMBL/GenBank/DDBJ whole genome shotgun (WGS) entry which is preliminary data.</text>
</comment>
<evidence type="ECO:0000313" key="3">
    <source>
        <dbReference type="EMBL" id="MPM04125.1"/>
    </source>
</evidence>
<reference evidence="3" key="1">
    <citation type="submission" date="2019-08" db="EMBL/GenBank/DDBJ databases">
        <authorList>
            <person name="Kucharzyk K."/>
            <person name="Murdoch R.W."/>
            <person name="Higgins S."/>
            <person name="Loffler F."/>
        </authorList>
    </citation>
    <scope>NUCLEOTIDE SEQUENCE</scope>
</reference>
<dbReference type="PANTHER" id="PTHR35848">
    <property type="entry name" value="OXALATE-BINDING PROTEIN"/>
    <property type="match status" value="1"/>
</dbReference>
<dbReference type="Pfam" id="PF07883">
    <property type="entry name" value="Cupin_2"/>
    <property type="match status" value="1"/>
</dbReference>
<accession>A0A644WJR1</accession>
<name>A0A644WJR1_9ZZZZ</name>
<organism evidence="3">
    <name type="scientific">bioreactor metagenome</name>
    <dbReference type="NCBI Taxonomy" id="1076179"/>
    <lineage>
        <taxon>unclassified sequences</taxon>
        <taxon>metagenomes</taxon>
        <taxon>ecological metagenomes</taxon>
    </lineage>
</organism>
<evidence type="ECO:0000256" key="1">
    <source>
        <dbReference type="ARBA" id="ARBA00022723"/>
    </source>
</evidence>
<gene>
    <name evidence="3" type="ORF">SDC9_50395</name>
</gene>
<dbReference type="AlphaFoldDB" id="A0A644WJR1"/>
<dbReference type="InterPro" id="IPR051610">
    <property type="entry name" value="GPI/OXD"/>
</dbReference>
<dbReference type="PANTHER" id="PTHR35848:SF6">
    <property type="entry name" value="CUPIN TYPE-2 DOMAIN-CONTAINING PROTEIN"/>
    <property type="match status" value="1"/>
</dbReference>
<dbReference type="Gene3D" id="2.60.120.10">
    <property type="entry name" value="Jelly Rolls"/>
    <property type="match status" value="1"/>
</dbReference>
<feature type="domain" description="Cupin type-2" evidence="2">
    <location>
        <begin position="42"/>
        <end position="109"/>
    </location>
</feature>
<dbReference type="InterPro" id="IPR013096">
    <property type="entry name" value="Cupin_2"/>
</dbReference>
<dbReference type="CDD" id="cd02221">
    <property type="entry name" value="cupin_TM1287-like"/>
    <property type="match status" value="1"/>
</dbReference>
<dbReference type="GO" id="GO:0046872">
    <property type="term" value="F:metal ion binding"/>
    <property type="evidence" value="ECO:0007669"/>
    <property type="project" value="UniProtKB-KW"/>
</dbReference>